<dbReference type="InterPro" id="IPR002048">
    <property type="entry name" value="EF_hand_dom"/>
</dbReference>
<dbReference type="InterPro" id="IPR011992">
    <property type="entry name" value="EF-hand-dom_pair"/>
</dbReference>
<accession>A0A1Q9DNH9</accession>
<evidence type="ECO:0000313" key="10">
    <source>
        <dbReference type="Proteomes" id="UP000186817"/>
    </source>
</evidence>
<evidence type="ECO:0000256" key="6">
    <source>
        <dbReference type="SAM" id="MobiDB-lite"/>
    </source>
</evidence>
<dbReference type="Gene3D" id="3.80.10.10">
    <property type="entry name" value="Ribonuclease Inhibitor"/>
    <property type="match status" value="1"/>
</dbReference>
<dbReference type="PROSITE" id="PS00018">
    <property type="entry name" value="EF_HAND_1"/>
    <property type="match status" value="2"/>
</dbReference>
<comment type="subcellular location">
    <subcellularLocation>
        <location evidence="1">Membrane</location>
        <topology evidence="1">Multi-pass membrane protein</topology>
    </subcellularLocation>
</comment>
<dbReference type="PROSITE" id="PS50222">
    <property type="entry name" value="EF_HAND_2"/>
    <property type="match status" value="2"/>
</dbReference>
<feature type="domain" description="EF-hand" evidence="8">
    <location>
        <begin position="422"/>
        <end position="457"/>
    </location>
</feature>
<dbReference type="Pfam" id="PF13516">
    <property type="entry name" value="LRR_6"/>
    <property type="match status" value="1"/>
</dbReference>
<feature type="transmembrane region" description="Helical" evidence="7">
    <location>
        <begin position="813"/>
        <end position="832"/>
    </location>
</feature>
<feature type="transmembrane region" description="Helical" evidence="7">
    <location>
        <begin position="844"/>
        <end position="866"/>
    </location>
</feature>
<dbReference type="PANTHER" id="PTHR10037:SF62">
    <property type="entry name" value="SODIUM CHANNEL PROTEIN 60E"/>
    <property type="match status" value="1"/>
</dbReference>
<feature type="transmembrane region" description="Helical" evidence="7">
    <location>
        <begin position="906"/>
        <end position="939"/>
    </location>
</feature>
<dbReference type="Proteomes" id="UP000186817">
    <property type="component" value="Unassembled WGS sequence"/>
</dbReference>
<feature type="transmembrane region" description="Helical" evidence="7">
    <location>
        <begin position="146"/>
        <end position="165"/>
    </location>
</feature>
<dbReference type="InterPro" id="IPR043203">
    <property type="entry name" value="VGCC_Ca_Na"/>
</dbReference>
<dbReference type="Gene3D" id="1.20.120.350">
    <property type="entry name" value="Voltage-gated potassium channels. Chain C"/>
    <property type="match status" value="2"/>
</dbReference>
<dbReference type="SMART" id="SM00368">
    <property type="entry name" value="LRR_RI"/>
    <property type="match status" value="2"/>
</dbReference>
<feature type="transmembrane region" description="Helical" evidence="7">
    <location>
        <begin position="334"/>
        <end position="353"/>
    </location>
</feature>
<feature type="domain" description="EF-hand" evidence="8">
    <location>
        <begin position="1042"/>
        <end position="1077"/>
    </location>
</feature>
<dbReference type="Gene3D" id="1.10.238.10">
    <property type="entry name" value="EF-hand"/>
    <property type="match status" value="2"/>
</dbReference>
<evidence type="ECO:0000313" key="9">
    <source>
        <dbReference type="EMBL" id="OLP96722.1"/>
    </source>
</evidence>
<name>A0A1Q9DNH9_SYMMI</name>
<feature type="region of interest" description="Disordered" evidence="6">
    <location>
        <begin position="1631"/>
        <end position="1650"/>
    </location>
</feature>
<feature type="transmembrane region" description="Helical" evidence="7">
    <location>
        <begin position="286"/>
        <end position="313"/>
    </location>
</feature>
<keyword evidence="5 7" id="KW-0472">Membrane</keyword>
<dbReference type="InterPro" id="IPR027359">
    <property type="entry name" value="Volt_channel_dom_sf"/>
</dbReference>
<dbReference type="PANTHER" id="PTHR10037">
    <property type="entry name" value="VOLTAGE-GATED CATION CHANNEL CALCIUM AND SODIUM"/>
    <property type="match status" value="1"/>
</dbReference>
<dbReference type="SUPFAM" id="SSF52047">
    <property type="entry name" value="RNI-like"/>
    <property type="match status" value="1"/>
</dbReference>
<evidence type="ECO:0000256" key="5">
    <source>
        <dbReference type="ARBA" id="ARBA00023136"/>
    </source>
</evidence>
<comment type="caution">
    <text evidence="9">The sequence shown here is derived from an EMBL/GenBank/DDBJ whole genome shotgun (WGS) entry which is preliminary data.</text>
</comment>
<evidence type="ECO:0000256" key="1">
    <source>
        <dbReference type="ARBA" id="ARBA00004141"/>
    </source>
</evidence>
<keyword evidence="9" id="KW-0406">Ion transport</keyword>
<keyword evidence="10" id="KW-1185">Reference proteome</keyword>
<feature type="transmembrane region" description="Helical" evidence="7">
    <location>
        <begin position="763"/>
        <end position="780"/>
    </location>
</feature>
<dbReference type="InterPro" id="IPR018247">
    <property type="entry name" value="EF_Hand_1_Ca_BS"/>
</dbReference>
<evidence type="ECO:0000256" key="2">
    <source>
        <dbReference type="ARBA" id="ARBA00022692"/>
    </source>
</evidence>
<dbReference type="SUPFAM" id="SSF47473">
    <property type="entry name" value="EF-hand"/>
    <property type="match status" value="1"/>
</dbReference>
<dbReference type="SUPFAM" id="SSF81324">
    <property type="entry name" value="Voltage-gated potassium channels"/>
    <property type="match status" value="2"/>
</dbReference>
<dbReference type="Gene3D" id="1.10.287.70">
    <property type="match status" value="2"/>
</dbReference>
<dbReference type="InterPro" id="IPR032675">
    <property type="entry name" value="LRR_dom_sf"/>
</dbReference>
<proteinExistence type="predicted"/>
<gene>
    <name evidence="9" type="primary">Scn11a</name>
    <name evidence="9" type="ORF">AK812_SmicGene21020</name>
</gene>
<evidence type="ECO:0000256" key="4">
    <source>
        <dbReference type="ARBA" id="ARBA00022989"/>
    </source>
</evidence>
<dbReference type="Pfam" id="PF00520">
    <property type="entry name" value="Ion_trans"/>
    <property type="match status" value="2"/>
</dbReference>
<feature type="transmembrane region" description="Helical" evidence="7">
    <location>
        <begin position="373"/>
        <end position="398"/>
    </location>
</feature>
<dbReference type="GO" id="GO:0005509">
    <property type="term" value="F:calcium ion binding"/>
    <property type="evidence" value="ECO:0007669"/>
    <property type="project" value="InterPro"/>
</dbReference>
<keyword evidence="4 7" id="KW-1133">Transmembrane helix</keyword>
<dbReference type="EMBL" id="LSRX01000457">
    <property type="protein sequence ID" value="OLP96722.1"/>
    <property type="molecule type" value="Genomic_DNA"/>
</dbReference>
<reference evidence="9 10" key="1">
    <citation type="submission" date="2016-02" db="EMBL/GenBank/DDBJ databases">
        <title>Genome analysis of coral dinoflagellate symbionts highlights evolutionary adaptations to a symbiotic lifestyle.</title>
        <authorList>
            <person name="Aranda M."/>
            <person name="Li Y."/>
            <person name="Liew Y.J."/>
            <person name="Baumgarten S."/>
            <person name="Simakov O."/>
            <person name="Wilson M."/>
            <person name="Piel J."/>
            <person name="Ashoor H."/>
            <person name="Bougouffa S."/>
            <person name="Bajic V.B."/>
            <person name="Ryu T."/>
            <person name="Ravasi T."/>
            <person name="Bayer T."/>
            <person name="Micklem G."/>
            <person name="Kim H."/>
            <person name="Bhak J."/>
            <person name="Lajeunesse T.C."/>
            <person name="Voolstra C.R."/>
        </authorList>
    </citation>
    <scope>NUCLEOTIDE SEQUENCE [LARGE SCALE GENOMIC DNA]</scope>
    <source>
        <strain evidence="9 10">CCMP2467</strain>
    </source>
</reference>
<feature type="transmembrane region" description="Helical" evidence="7">
    <location>
        <begin position="993"/>
        <end position="1018"/>
    </location>
</feature>
<evidence type="ECO:0000256" key="3">
    <source>
        <dbReference type="ARBA" id="ARBA00022837"/>
    </source>
</evidence>
<dbReference type="InterPro" id="IPR001611">
    <property type="entry name" value="Leu-rich_rpt"/>
</dbReference>
<feature type="region of interest" description="Disordered" evidence="6">
    <location>
        <begin position="1718"/>
        <end position="1748"/>
    </location>
</feature>
<dbReference type="CDD" id="cd00051">
    <property type="entry name" value="EFh"/>
    <property type="match status" value="2"/>
</dbReference>
<evidence type="ECO:0000259" key="8">
    <source>
        <dbReference type="PROSITE" id="PS50222"/>
    </source>
</evidence>
<evidence type="ECO:0000256" key="7">
    <source>
        <dbReference type="SAM" id="Phobius"/>
    </source>
</evidence>
<keyword evidence="9" id="KW-0813">Transport</keyword>
<sequence>MPVPSWHGDGKIPAPENRLEAWLLAALDCKFAQQEALLRDLLKSPGLLPLGSSLGLASSVPVGVGDSRAPGSQGLDKTDKDDHDLHVEFVSSDVSPRPETPISDPSSDAKSRFFGRAANTLGAHVMKEKWAKDPPLKSFVKNQMDVLIGAVVVVNVSFMVFHAQWMGAQADLTVGVSDQPWMGPSQELFDISEYVFFSLYLLDVGIRVAVLRREWWYDPLRGRMYLNAFDAILVFVNFLELVVVPGILGDESQMSSSQIRLIKLSRVARTLRVIKSLSLFRQLRHLVGTCVASIGALFWSIVLILLCQLTFALMACQAMQPFILNEAADLDTRLLMNSWYGSFFKAMYTMFEITLSGGWPLLVRPVVELVDAWYAALFLPYIAVVVFAVLRIVTALFIKETLQTAANDAEMVIEESRSSSLQYQRRLEQLFRLVDDDGDGHLTLDEFRAAVNMPSVSQYLSYLDVTVRDCEPLFEILAEGDGLITIAEFCTGIMQWKGQARALDIVMLQHVLRWRSSAKSFFELGRNPSLENAKLLSECQQIRRSVSAMSKAFRRRASDINEYRCEDMAQDSSDGVHKFPSPNFETVLKYPGFLHSPYRRKPSRRFAAGLSDAKPSDTVSIVDLLAQNHGNMPVPAADGSDKALNPFGTSGVLPDSDHAWQLELTTVVLSTLDRKFSEQEALLRELLAPSTVELSGESSVALVEKVEAVNSAEVSEPPGDPDAAERKTRRLHTGRTVTALGAQVMRETWEPDPPLKAFVKGPLDVYAGIVVIINVAFMIWHTQWTGSAADVSVGIHDEQPTSLSQEFFDIAEFTFFCLYVLDVSVRLVVLRGEWWYDRHRGRMYLNVFDAALVLINFCELIAIPAITSTRDGDLHASHIRMMKLLRLARSLRIFKTVSMFRHLRNLIGTCVASFFALIWSVVLLLLCQLAFALVICQALQGVILDDEIDLEVRLQMNNLYGSFLKAMYTVFEITLSGGWPLLVRPVVETVSPWYAALFLPYVTLVVFAILRIVTALFIKETLQSAENDAEMMMEDSRTSSQRYQRRLEELFHLVDDDGDGHLTLEEFRAACSLPSVEQYMSYLDVTLRDCEPLFEIPAEGDGLITITEFCKGVMQLKGLAKAIDIVMLKHENGKILRELQNARLVMAAALPLSTKVQMVRFRKLAFNATSGSAKHNLLYDAALYSAFRQAVGSHGLCPSLVQMAPKKGKKEEEEVAEAPVAPTEPVEEVPKPRKVWSYGINNHVDHLAAETLQAFKGIGDFRQDFAGLCDALDVVGHHALMPEKDLEAPREAGPSAVLTLQSQLLDRASMLVMKAILPTSLHLDTVRLSGCSLDIELLQLLREALTSETTVRSLHVEWNRMELALDDKIRESLNEAHHWTEIDEAEKSLFHSRAQRSLTMFREELESRQGGDVKLAIQRLAEHAVAGHPVTASLWPMDINSWVSTFYDVFHMDVLDCEPVFNILDSNYGDGDGFVPLARLQEVLEGLPTDPPESEERLLPLAQCPEFQDEIGSAFGAFLDRTSPLEVISFRCCNLARLEVQAISSCLASPSPHLRALNLWGNKICDRGAQALAQALEYNFGLQFLGLGRNFVTHEGLRALCNVLGTRRLEEKAAAEKVIKHLKDQQKEVEKKRKAFGAPPKDANGRERYWPEPHLDTCEELKDDSGTPFWIWTRNTVIKTVNLEQNPISDADMVERLQPHGTGALILRSTPCTAALLERQQKAKEQKASTPEDEEGRDESKGWTLILS</sequence>
<organism evidence="9 10">
    <name type="scientific">Symbiodinium microadriaticum</name>
    <name type="common">Dinoflagellate</name>
    <name type="synonym">Zooxanthella microadriatica</name>
    <dbReference type="NCBI Taxonomy" id="2951"/>
    <lineage>
        <taxon>Eukaryota</taxon>
        <taxon>Sar</taxon>
        <taxon>Alveolata</taxon>
        <taxon>Dinophyceae</taxon>
        <taxon>Suessiales</taxon>
        <taxon>Symbiodiniaceae</taxon>
        <taxon>Symbiodinium</taxon>
    </lineage>
</organism>
<dbReference type="GO" id="GO:0005248">
    <property type="term" value="F:voltage-gated sodium channel activity"/>
    <property type="evidence" value="ECO:0007669"/>
    <property type="project" value="TreeGrafter"/>
</dbReference>
<dbReference type="GO" id="GO:0001518">
    <property type="term" value="C:voltage-gated sodium channel complex"/>
    <property type="evidence" value="ECO:0007669"/>
    <property type="project" value="TreeGrafter"/>
</dbReference>
<keyword evidence="2 7" id="KW-0812">Transmembrane</keyword>
<dbReference type="OrthoDB" id="120976at2759"/>
<dbReference type="SMART" id="SM00054">
    <property type="entry name" value="EFh"/>
    <property type="match status" value="2"/>
</dbReference>
<feature type="transmembrane region" description="Helical" evidence="7">
    <location>
        <begin position="224"/>
        <end position="248"/>
    </location>
</feature>
<keyword evidence="9" id="KW-0407">Ion channel</keyword>
<dbReference type="Pfam" id="PF13202">
    <property type="entry name" value="EF-hand_5"/>
    <property type="match status" value="2"/>
</dbReference>
<keyword evidence="3" id="KW-0106">Calcium</keyword>
<protein>
    <submittedName>
        <fullName evidence="9">Sodium channel protein type 11 subunit alpha</fullName>
    </submittedName>
</protein>
<dbReference type="InterPro" id="IPR005821">
    <property type="entry name" value="Ion_trans_dom"/>
</dbReference>
<feature type="transmembrane region" description="Helical" evidence="7">
    <location>
        <begin position="194"/>
        <end position="212"/>
    </location>
</feature>